<dbReference type="InterPro" id="IPR011991">
    <property type="entry name" value="ArsR-like_HTH"/>
</dbReference>
<dbReference type="Pfam" id="PF12802">
    <property type="entry name" value="MarR_2"/>
    <property type="match status" value="1"/>
</dbReference>
<reference evidence="2" key="1">
    <citation type="submission" date="2021-01" db="EMBL/GenBank/DDBJ databases">
        <title>Whole genome shotgun sequence of Actinoplanes nipponensis NBRC 14063.</title>
        <authorList>
            <person name="Komaki H."/>
            <person name="Tamura T."/>
        </authorList>
    </citation>
    <scope>NUCLEOTIDE SEQUENCE</scope>
    <source>
        <strain evidence="2">NBRC 14063</strain>
    </source>
</reference>
<accession>A0A919MKV5</accession>
<dbReference type="GO" id="GO:0003700">
    <property type="term" value="F:DNA-binding transcription factor activity"/>
    <property type="evidence" value="ECO:0007669"/>
    <property type="project" value="InterPro"/>
</dbReference>
<name>A0A919MKV5_9ACTN</name>
<dbReference type="PROSITE" id="PS50995">
    <property type="entry name" value="HTH_MARR_2"/>
    <property type="match status" value="1"/>
</dbReference>
<dbReference type="SUPFAM" id="SSF46785">
    <property type="entry name" value="Winged helix' DNA-binding domain"/>
    <property type="match status" value="1"/>
</dbReference>
<feature type="domain" description="HTH marR-type" evidence="1">
    <location>
        <begin position="3"/>
        <end position="139"/>
    </location>
</feature>
<dbReference type="InterPro" id="IPR000835">
    <property type="entry name" value="HTH_MarR-typ"/>
</dbReference>
<dbReference type="InterPro" id="IPR036388">
    <property type="entry name" value="WH-like_DNA-bd_sf"/>
</dbReference>
<dbReference type="InterPro" id="IPR036390">
    <property type="entry name" value="WH_DNA-bd_sf"/>
</dbReference>
<evidence type="ECO:0000259" key="1">
    <source>
        <dbReference type="PROSITE" id="PS50995"/>
    </source>
</evidence>
<proteinExistence type="predicted"/>
<dbReference type="AlphaFoldDB" id="A0A919MKV5"/>
<dbReference type="InterPro" id="IPR039422">
    <property type="entry name" value="MarR/SlyA-like"/>
</dbReference>
<dbReference type="PANTHER" id="PTHR33164">
    <property type="entry name" value="TRANSCRIPTIONAL REGULATOR, MARR FAMILY"/>
    <property type="match status" value="1"/>
</dbReference>
<organism evidence="2 3">
    <name type="scientific">Actinoplanes nipponensis</name>
    <dbReference type="NCBI Taxonomy" id="135950"/>
    <lineage>
        <taxon>Bacteria</taxon>
        <taxon>Bacillati</taxon>
        <taxon>Actinomycetota</taxon>
        <taxon>Actinomycetes</taxon>
        <taxon>Micromonosporales</taxon>
        <taxon>Micromonosporaceae</taxon>
        <taxon>Actinoplanes</taxon>
    </lineage>
</organism>
<evidence type="ECO:0000313" key="3">
    <source>
        <dbReference type="Proteomes" id="UP000647172"/>
    </source>
</evidence>
<comment type="caution">
    <text evidence="2">The sequence shown here is derived from an EMBL/GenBank/DDBJ whole genome shotgun (WGS) entry which is preliminary data.</text>
</comment>
<dbReference type="EMBL" id="BOMQ01000081">
    <property type="protein sequence ID" value="GIE53284.1"/>
    <property type="molecule type" value="Genomic_DNA"/>
</dbReference>
<protein>
    <submittedName>
        <fullName evidence="2">MarR family transcriptional regulator</fullName>
    </submittedName>
</protein>
<keyword evidence="3" id="KW-1185">Reference proteome</keyword>
<dbReference type="Gene3D" id="1.10.10.10">
    <property type="entry name" value="Winged helix-like DNA-binding domain superfamily/Winged helix DNA-binding domain"/>
    <property type="match status" value="1"/>
</dbReference>
<dbReference type="GO" id="GO:0006950">
    <property type="term" value="P:response to stress"/>
    <property type="evidence" value="ECO:0007669"/>
    <property type="project" value="TreeGrafter"/>
</dbReference>
<evidence type="ECO:0000313" key="2">
    <source>
        <dbReference type="EMBL" id="GIE53284.1"/>
    </source>
</evidence>
<dbReference type="PANTHER" id="PTHR33164:SF57">
    <property type="entry name" value="MARR-FAMILY TRANSCRIPTIONAL REGULATOR"/>
    <property type="match status" value="1"/>
</dbReference>
<dbReference type="CDD" id="cd00090">
    <property type="entry name" value="HTH_ARSR"/>
    <property type="match status" value="1"/>
</dbReference>
<sequence length="151" mass="16335">MEPEDILVTVERAMIAIRRSQSRRALSRLVPQADQVIFGVLDALEELGRPATVGDVAAALGVDQPRASRLVARAVEQGLVVRRADQRDGRRTLLALTEPGRSHLASAHRTRQQVFAGAMADWPAADRATFARLLSSFTTALGARTERGPTG</sequence>
<dbReference type="Proteomes" id="UP000647172">
    <property type="component" value="Unassembled WGS sequence"/>
</dbReference>
<dbReference type="RefSeq" id="WP_203775213.1">
    <property type="nucleotide sequence ID" value="NZ_BAAAYJ010000022.1"/>
</dbReference>
<gene>
    <name evidence="2" type="ORF">Ani05nite_68180</name>
</gene>
<dbReference type="SMART" id="SM00347">
    <property type="entry name" value="HTH_MARR"/>
    <property type="match status" value="1"/>
</dbReference>